<accession>A0A2I0U6P0</accession>
<gene>
    <name evidence="1" type="ORF">llap_8001</name>
</gene>
<keyword evidence="2" id="KW-1185">Reference proteome</keyword>
<dbReference type="AlphaFoldDB" id="A0A2I0U6P0"/>
<protein>
    <submittedName>
        <fullName evidence="1">Uncharacterized protein</fullName>
    </submittedName>
</protein>
<dbReference type="PANTHER" id="PTHR33332">
    <property type="entry name" value="REVERSE TRANSCRIPTASE DOMAIN-CONTAINING PROTEIN"/>
    <property type="match status" value="1"/>
</dbReference>
<evidence type="ECO:0000313" key="1">
    <source>
        <dbReference type="EMBL" id="PKU41689.1"/>
    </source>
</evidence>
<proteinExistence type="predicted"/>
<organism evidence="1 2">
    <name type="scientific">Limosa lapponica baueri</name>
    <dbReference type="NCBI Taxonomy" id="1758121"/>
    <lineage>
        <taxon>Eukaryota</taxon>
        <taxon>Metazoa</taxon>
        <taxon>Chordata</taxon>
        <taxon>Craniata</taxon>
        <taxon>Vertebrata</taxon>
        <taxon>Euteleostomi</taxon>
        <taxon>Archelosauria</taxon>
        <taxon>Archosauria</taxon>
        <taxon>Dinosauria</taxon>
        <taxon>Saurischia</taxon>
        <taxon>Theropoda</taxon>
        <taxon>Coelurosauria</taxon>
        <taxon>Aves</taxon>
        <taxon>Neognathae</taxon>
        <taxon>Neoaves</taxon>
        <taxon>Charadriiformes</taxon>
        <taxon>Scolopacidae</taxon>
        <taxon>Limosa</taxon>
    </lineage>
</organism>
<reference evidence="2" key="2">
    <citation type="submission" date="2017-12" db="EMBL/GenBank/DDBJ databases">
        <title>Genome sequence of the Bar-tailed Godwit (Limosa lapponica baueri).</title>
        <authorList>
            <person name="Lima N.C.B."/>
            <person name="Parody-Merino A.M."/>
            <person name="Battley P.F."/>
            <person name="Fidler A.E."/>
            <person name="Prosdocimi F."/>
        </authorList>
    </citation>
    <scope>NUCLEOTIDE SEQUENCE [LARGE SCALE GENOMIC DNA]</scope>
</reference>
<dbReference type="OrthoDB" id="416454at2759"/>
<evidence type="ECO:0000313" key="2">
    <source>
        <dbReference type="Proteomes" id="UP000233556"/>
    </source>
</evidence>
<sequence>MTFCLSLHWQPLSPYTSQVDGAQGRDWWRKVSPTVREDHFQDHLRNLKSMGHDKIQFGVLRELADVVAKLLSTIFEKSWQSGEVPVDWKKGNIAPIFKKGRREYLGNYQPAGLCSVPGKSMEQTLLEAVLRHMEDRKVMQDSQQGFTKAKSCLTNLLAFCDTGPILGPVLFNIFINSIDRGIKCTLSKFADDTKLSGVVDMPEGQDAMQRDLDKIKKWALVDLMRLNKAKFKVLHLGQGNPQYQYRLRDEGIESNPDEKDLGCNGG</sequence>
<reference evidence="2" key="1">
    <citation type="submission" date="2017-11" db="EMBL/GenBank/DDBJ databases">
        <authorList>
            <person name="Lima N.C."/>
            <person name="Parody-Merino A.M."/>
            <person name="Battley P.F."/>
            <person name="Fidler A.E."/>
            <person name="Prosdocimi F."/>
        </authorList>
    </citation>
    <scope>NUCLEOTIDE SEQUENCE [LARGE SCALE GENOMIC DNA]</scope>
</reference>
<dbReference type="EMBL" id="KZ506087">
    <property type="protein sequence ID" value="PKU41689.1"/>
    <property type="molecule type" value="Genomic_DNA"/>
</dbReference>
<name>A0A2I0U6P0_LIMLA</name>
<dbReference type="Proteomes" id="UP000233556">
    <property type="component" value="Unassembled WGS sequence"/>
</dbReference>